<evidence type="ECO:0000256" key="3">
    <source>
        <dbReference type="ARBA" id="ARBA00022729"/>
    </source>
</evidence>
<dbReference type="InterPro" id="IPR025997">
    <property type="entry name" value="SBP_2_dom"/>
</dbReference>
<evidence type="ECO:0000313" key="6">
    <source>
        <dbReference type="Proteomes" id="UP000238415"/>
    </source>
</evidence>
<dbReference type="PANTHER" id="PTHR46847:SF1">
    <property type="entry name" value="D-ALLOSE-BINDING PERIPLASMIC PROTEIN-RELATED"/>
    <property type="match status" value="1"/>
</dbReference>
<dbReference type="PROSITE" id="PS51257">
    <property type="entry name" value="PROKAR_LIPOPROTEIN"/>
    <property type="match status" value="1"/>
</dbReference>
<dbReference type="CDD" id="cd06301">
    <property type="entry name" value="PBP1_rhizopine_binding-like"/>
    <property type="match status" value="1"/>
</dbReference>
<evidence type="ECO:0000256" key="2">
    <source>
        <dbReference type="ARBA" id="ARBA00007639"/>
    </source>
</evidence>
<dbReference type="AlphaFoldDB" id="A0A2T0AMP5"/>
<protein>
    <submittedName>
        <fullName evidence="5">D-ribose-binding periplasmic protein</fullName>
    </submittedName>
</protein>
<evidence type="ECO:0000256" key="1">
    <source>
        <dbReference type="ARBA" id="ARBA00004196"/>
    </source>
</evidence>
<sequence>MKLKRLIITLLVFIISASLLIGCGKGSNTADKEGSKNTNATTTSTKKKVIGVMIGDMSNQFQSYIMDGMKAEAKKYEDEFEFVFVDGKFDSNVQLSQAENFISQKVNAIVLIPGDKEGSKPIVDRIVKAGIPLIGCNTKVADMEKLTTYVGSDTIQSGELLMQGIADKLGGKGNIVELQGFYGHEPQIERHKGIQNILSKYSNIKVLAENTGKWNRAEGMAVMENWLKSDLKDKINAVVAHNDEMAIGAMKAVEAVGLLDKIIIGGIDATPEMLKYLKEGKVEVTVFQDAVGQGKKAIECAVKAVKGEKLEKEYMIPYELVKPEDADKYLAKYPTK</sequence>
<comment type="subcellular location">
    <subcellularLocation>
        <location evidence="1">Cell envelope</location>
    </subcellularLocation>
</comment>
<dbReference type="Gene3D" id="3.40.50.2300">
    <property type="match status" value="2"/>
</dbReference>
<name>A0A2T0AMP5_9FIRM</name>
<feature type="domain" description="Periplasmic binding protein" evidence="4">
    <location>
        <begin position="50"/>
        <end position="309"/>
    </location>
</feature>
<gene>
    <name evidence="5" type="primary">rbsB_3</name>
    <name evidence="5" type="ORF">MOHU_21560</name>
</gene>
<dbReference type="OrthoDB" id="9800520at2"/>
<proteinExistence type="inferred from homology"/>
<dbReference type="GO" id="GO:0030313">
    <property type="term" value="C:cell envelope"/>
    <property type="evidence" value="ECO:0007669"/>
    <property type="project" value="UniProtKB-SubCell"/>
</dbReference>
<dbReference type="PANTHER" id="PTHR46847">
    <property type="entry name" value="D-ALLOSE-BINDING PERIPLASMIC PROTEIN-RELATED"/>
    <property type="match status" value="1"/>
</dbReference>
<comment type="caution">
    <text evidence="5">The sequence shown here is derived from an EMBL/GenBank/DDBJ whole genome shotgun (WGS) entry which is preliminary data.</text>
</comment>
<dbReference type="Pfam" id="PF13407">
    <property type="entry name" value="Peripla_BP_4"/>
    <property type="match status" value="1"/>
</dbReference>
<evidence type="ECO:0000259" key="4">
    <source>
        <dbReference type="Pfam" id="PF13407"/>
    </source>
</evidence>
<accession>A0A2T0AMP5</accession>
<dbReference type="EMBL" id="PVXM01000050">
    <property type="protein sequence ID" value="PRR69900.1"/>
    <property type="molecule type" value="Genomic_DNA"/>
</dbReference>
<dbReference type="GO" id="GO:0030246">
    <property type="term" value="F:carbohydrate binding"/>
    <property type="evidence" value="ECO:0007669"/>
    <property type="project" value="UniProtKB-ARBA"/>
</dbReference>
<evidence type="ECO:0000313" key="5">
    <source>
        <dbReference type="EMBL" id="PRR69900.1"/>
    </source>
</evidence>
<organism evidence="5 6">
    <name type="scientific">Neomoorella humiferrea</name>
    <dbReference type="NCBI Taxonomy" id="676965"/>
    <lineage>
        <taxon>Bacteria</taxon>
        <taxon>Bacillati</taxon>
        <taxon>Bacillota</taxon>
        <taxon>Clostridia</taxon>
        <taxon>Neomoorellales</taxon>
        <taxon>Neomoorellaceae</taxon>
        <taxon>Neomoorella</taxon>
    </lineage>
</organism>
<dbReference type="RefSeq" id="WP_106006083.1">
    <property type="nucleotide sequence ID" value="NZ_CP136419.1"/>
</dbReference>
<keyword evidence="6" id="KW-1185">Reference proteome</keyword>
<keyword evidence="3" id="KW-0732">Signal</keyword>
<dbReference type="Proteomes" id="UP000238415">
    <property type="component" value="Unassembled WGS sequence"/>
</dbReference>
<comment type="similarity">
    <text evidence="2">Belongs to the bacterial solute-binding protein 2 family.</text>
</comment>
<dbReference type="InterPro" id="IPR028082">
    <property type="entry name" value="Peripla_BP_I"/>
</dbReference>
<dbReference type="SUPFAM" id="SSF53822">
    <property type="entry name" value="Periplasmic binding protein-like I"/>
    <property type="match status" value="1"/>
</dbReference>
<reference evidence="5 6" key="1">
    <citation type="submission" date="2018-03" db="EMBL/GenBank/DDBJ databases">
        <title>Genome sequence of Moorella humiferrea DSM 23265.</title>
        <authorList>
            <person name="Poehlein A."/>
            <person name="Daniel R."/>
        </authorList>
    </citation>
    <scope>NUCLEOTIDE SEQUENCE [LARGE SCALE GENOMIC DNA]</scope>
    <source>
        <strain evidence="5 6">DSM 23265</strain>
    </source>
</reference>